<dbReference type="AlphaFoldDB" id="A0AAE6X4F8"/>
<dbReference type="PANTHER" id="PTHR28259:SF1">
    <property type="entry name" value="FLUORIDE EXPORT PROTEIN 1-RELATED"/>
    <property type="match status" value="1"/>
</dbReference>
<keyword evidence="6 12" id="KW-0915">Sodium</keyword>
<evidence type="ECO:0000313" key="16">
    <source>
        <dbReference type="Proteomes" id="UP000502287"/>
    </source>
</evidence>
<keyword evidence="8 12" id="KW-0472">Membrane</keyword>
<evidence type="ECO:0000313" key="15">
    <source>
        <dbReference type="Proteomes" id="UP000276901"/>
    </source>
</evidence>
<evidence type="ECO:0000256" key="10">
    <source>
        <dbReference type="ARBA" id="ARBA00035120"/>
    </source>
</evidence>
<keyword evidence="4 12" id="KW-0812">Transmembrane</keyword>
<feature type="binding site" evidence="12">
    <location>
        <position position="68"/>
    </location>
    <ligand>
        <name>Na(+)</name>
        <dbReference type="ChEBI" id="CHEBI:29101"/>
        <note>structural</note>
    </ligand>
</feature>
<feature type="transmembrane region" description="Helical" evidence="12">
    <location>
        <begin position="90"/>
        <end position="113"/>
    </location>
</feature>
<dbReference type="GO" id="GO:0140114">
    <property type="term" value="P:cellular detoxification of fluoride"/>
    <property type="evidence" value="ECO:0007669"/>
    <property type="project" value="UniProtKB-UniRule"/>
</dbReference>
<feature type="transmembrane region" description="Helical" evidence="12">
    <location>
        <begin position="27"/>
        <end position="48"/>
    </location>
</feature>
<dbReference type="Proteomes" id="UP000502287">
    <property type="component" value="Chromosome"/>
</dbReference>
<dbReference type="EMBL" id="CP015029">
    <property type="protein sequence ID" value="QIM64123.1"/>
    <property type="molecule type" value="Genomic_DNA"/>
</dbReference>
<dbReference type="EMBL" id="RKQT01000002">
    <property type="protein sequence ID" value="RPE93655.1"/>
    <property type="molecule type" value="Genomic_DNA"/>
</dbReference>
<protein>
    <recommendedName>
        <fullName evidence="12">Fluoride-specific ion channel FluC</fullName>
    </recommendedName>
</protein>
<evidence type="ECO:0000256" key="5">
    <source>
        <dbReference type="ARBA" id="ARBA00022989"/>
    </source>
</evidence>
<keyword evidence="3" id="KW-0997">Cell inner membrane</keyword>
<sequence>MNILLISIGAAFGAICRWQLGVWLNPLLQAVSFGTFFANVLGCLLIGMTMGLNLQDGQKLLLITGFLGSFTTFSAFSAEIVDKLIQEKWLNAAMVFGLHTIGGLCATIIGVWVTRLATSGRF</sequence>
<reference evidence="13 16" key="1">
    <citation type="submission" date="2016-03" db="EMBL/GenBank/DDBJ databases">
        <authorList>
            <person name="Hansen M.J."/>
            <person name="Bojesen A.M."/>
            <person name="Planet P."/>
        </authorList>
    </citation>
    <scope>NUCLEOTIDE SEQUENCE [LARGE SCALE GENOMIC DNA]</scope>
    <source>
        <strain evidence="13 16">HPA 21</strain>
    </source>
</reference>
<dbReference type="RefSeq" id="WP_123956811.1">
    <property type="nucleotide sequence ID" value="NZ_CP015029.1"/>
</dbReference>
<organism evidence="13 16">
    <name type="scientific">Frederiksenia canicola</name>
    <dbReference type="NCBI Taxonomy" id="123824"/>
    <lineage>
        <taxon>Bacteria</taxon>
        <taxon>Pseudomonadati</taxon>
        <taxon>Pseudomonadota</taxon>
        <taxon>Gammaproteobacteria</taxon>
        <taxon>Pasteurellales</taxon>
        <taxon>Pasteurellaceae</taxon>
        <taxon>Frederiksenia</taxon>
    </lineage>
</organism>
<comment type="function">
    <text evidence="12">Fluoride-specific ion channel. Important for reducing fluoride concentration in the cell, thus reducing its toxicity.</text>
</comment>
<proteinExistence type="inferred from homology"/>
<keyword evidence="5 12" id="KW-1133">Transmembrane helix</keyword>
<comment type="catalytic activity">
    <reaction evidence="11">
        <text>fluoride(in) = fluoride(out)</text>
        <dbReference type="Rhea" id="RHEA:76159"/>
        <dbReference type="ChEBI" id="CHEBI:17051"/>
    </reaction>
    <physiologicalReaction direction="left-to-right" evidence="11">
        <dbReference type="Rhea" id="RHEA:76160"/>
    </physiologicalReaction>
</comment>
<evidence type="ECO:0000256" key="8">
    <source>
        <dbReference type="ARBA" id="ARBA00023136"/>
    </source>
</evidence>
<name>A0AAE6X4F8_9PAST</name>
<evidence type="ECO:0000313" key="13">
    <source>
        <dbReference type="EMBL" id="QIM64123.1"/>
    </source>
</evidence>
<feature type="binding site" evidence="12">
    <location>
        <position position="71"/>
    </location>
    <ligand>
        <name>Na(+)</name>
        <dbReference type="ChEBI" id="CHEBI:29101"/>
        <note>structural</note>
    </ligand>
</feature>
<keyword evidence="12" id="KW-0479">Metal-binding</keyword>
<dbReference type="GO" id="GO:0046872">
    <property type="term" value="F:metal ion binding"/>
    <property type="evidence" value="ECO:0007669"/>
    <property type="project" value="UniProtKB-KW"/>
</dbReference>
<feature type="transmembrane region" description="Helical" evidence="12">
    <location>
        <begin position="60"/>
        <end position="78"/>
    </location>
</feature>
<dbReference type="Proteomes" id="UP000276901">
    <property type="component" value="Unassembled WGS sequence"/>
</dbReference>
<dbReference type="PANTHER" id="PTHR28259">
    <property type="entry name" value="FLUORIDE EXPORT PROTEIN 1-RELATED"/>
    <property type="match status" value="1"/>
</dbReference>
<keyword evidence="15" id="KW-1185">Reference proteome</keyword>
<evidence type="ECO:0000256" key="1">
    <source>
        <dbReference type="ARBA" id="ARBA00004651"/>
    </source>
</evidence>
<evidence type="ECO:0000256" key="6">
    <source>
        <dbReference type="ARBA" id="ARBA00023053"/>
    </source>
</evidence>
<dbReference type="HAMAP" id="MF_00454">
    <property type="entry name" value="FluC"/>
    <property type="match status" value="1"/>
</dbReference>
<evidence type="ECO:0000256" key="4">
    <source>
        <dbReference type="ARBA" id="ARBA00022692"/>
    </source>
</evidence>
<evidence type="ECO:0000256" key="2">
    <source>
        <dbReference type="ARBA" id="ARBA00022475"/>
    </source>
</evidence>
<evidence type="ECO:0000256" key="11">
    <source>
        <dbReference type="ARBA" id="ARBA00035585"/>
    </source>
</evidence>
<dbReference type="Pfam" id="PF02537">
    <property type="entry name" value="CRCB"/>
    <property type="match status" value="1"/>
</dbReference>
<evidence type="ECO:0000256" key="7">
    <source>
        <dbReference type="ARBA" id="ARBA00023065"/>
    </source>
</evidence>
<dbReference type="GO" id="GO:0062054">
    <property type="term" value="F:fluoride channel activity"/>
    <property type="evidence" value="ECO:0007669"/>
    <property type="project" value="UniProtKB-UniRule"/>
</dbReference>
<keyword evidence="12" id="KW-0813">Transport</keyword>
<keyword evidence="2 12" id="KW-1003">Cell membrane</keyword>
<dbReference type="GO" id="GO:0005886">
    <property type="term" value="C:plasma membrane"/>
    <property type="evidence" value="ECO:0007669"/>
    <property type="project" value="UniProtKB-SubCell"/>
</dbReference>
<evidence type="ECO:0000256" key="9">
    <source>
        <dbReference type="ARBA" id="ARBA00023303"/>
    </source>
</evidence>
<evidence type="ECO:0000256" key="12">
    <source>
        <dbReference type="HAMAP-Rule" id="MF_00454"/>
    </source>
</evidence>
<accession>A0AAE6X4F8</accession>
<comment type="subcellular location">
    <subcellularLocation>
        <location evidence="1 12">Cell membrane</location>
        <topology evidence="1 12">Multi-pass membrane protein</topology>
    </subcellularLocation>
</comment>
<keyword evidence="7 12" id="KW-0406">Ion transport</keyword>
<reference evidence="14 15" key="2">
    <citation type="submission" date="2018-11" db="EMBL/GenBank/DDBJ databases">
        <title>Genomic Encyclopedia of Type Strains, Phase IV (KMG-IV): sequencing the most valuable type-strain genomes for metagenomic binning, comparative biology and taxonomic classification.</title>
        <authorList>
            <person name="Goeker M."/>
        </authorList>
    </citation>
    <scope>NUCLEOTIDE SEQUENCE [LARGE SCALE GENOMIC DNA]</scope>
    <source>
        <strain evidence="14 15">DSM 25797</strain>
    </source>
</reference>
<keyword evidence="9 12" id="KW-0407">Ion channel</keyword>
<dbReference type="KEGG" id="fcl:A4G17_00980"/>
<comment type="similarity">
    <text evidence="10 12">Belongs to the fluoride channel Fluc/FEX (TC 1.A.43) family.</text>
</comment>
<comment type="activity regulation">
    <text evidence="12">Na(+) is not transported, but it plays an essential structural role and its presence is essential for fluoride channel function.</text>
</comment>
<gene>
    <name evidence="12" type="primary">fluC</name>
    <name evidence="12" type="synonym">crcB</name>
    <name evidence="13" type="ORF">A4G17_00980</name>
    <name evidence="14" type="ORF">EDC49_1168</name>
</gene>
<dbReference type="InterPro" id="IPR003691">
    <property type="entry name" value="FluC"/>
</dbReference>
<evidence type="ECO:0000256" key="3">
    <source>
        <dbReference type="ARBA" id="ARBA00022519"/>
    </source>
</evidence>
<evidence type="ECO:0000313" key="14">
    <source>
        <dbReference type="EMBL" id="RPE93655.1"/>
    </source>
</evidence>